<dbReference type="VEuPathDB" id="VectorBase:ASIS006009"/>
<reference evidence="6" key="2">
    <citation type="submission" date="2020-05" db="UniProtKB">
        <authorList>
            <consortium name="EnsemblMetazoa"/>
        </authorList>
    </citation>
    <scope>IDENTIFICATION</scope>
</reference>
<reference evidence="5 7" key="1">
    <citation type="journal article" date="2014" name="BMC Genomics">
        <title>Genome sequence of Anopheles sinensis provides insight into genetics basis of mosquito competence for malaria parasites.</title>
        <authorList>
            <person name="Zhou D."/>
            <person name="Zhang D."/>
            <person name="Ding G."/>
            <person name="Shi L."/>
            <person name="Hou Q."/>
            <person name="Ye Y."/>
            <person name="Xu Y."/>
            <person name="Zhou H."/>
            <person name="Xiong C."/>
            <person name="Li S."/>
            <person name="Yu J."/>
            <person name="Hong S."/>
            <person name="Yu X."/>
            <person name="Zou P."/>
            <person name="Chen C."/>
            <person name="Chang X."/>
            <person name="Wang W."/>
            <person name="Lv Y."/>
            <person name="Sun Y."/>
            <person name="Ma L."/>
            <person name="Shen B."/>
            <person name="Zhu C."/>
        </authorList>
    </citation>
    <scope>NUCLEOTIDE SEQUENCE [LARGE SCALE GENOMIC DNA]</scope>
</reference>
<keyword evidence="3" id="KW-0813">Transport</keyword>
<sequence>MTSNDENIVPARQGGFRGVSRVLGKLKSSIESKNFYEAHQMYRTLYFRYVSQGKYQELLELLYQGALTMLDNEQYSSGADLALLIIQTLESAGCTVEDNEEWMNRISVLIGKIKPNIVERETVVEKAMKWSGTISKSAIGHPLMHKLMAKIVYRENNLIQAQHHFALSKDSLSCVFVMIEVSIFHGYRNETDLFIAQLVLQMLCLKDPETACEMFAAYIKFHPLIARTEPPFPMPLLNFLYFLLEAIGQSDRKYAVFRALCELYKPSLDRDPSYDKYLRRIGAKYFGAKQQEQSRGFVFGDLLNQFFHDLDAEFGDDAAALQEGSSEHGEVD</sequence>
<evidence type="ECO:0000313" key="6">
    <source>
        <dbReference type="EnsemblMetazoa" id="ASIC017149-PA"/>
    </source>
</evidence>
<dbReference type="OrthoDB" id="10252405at2759"/>
<dbReference type="PANTHER" id="PTHR12875:SF0">
    <property type="entry name" value="GOLGI TO ER TRAFFIC PROTEIN 4 HOMOLOG"/>
    <property type="match status" value="1"/>
</dbReference>
<dbReference type="FunFam" id="1.25.40.10:FF:000060">
    <property type="entry name" value="Golgi to ER traffic protein 4 homolog"/>
    <property type="match status" value="1"/>
</dbReference>
<dbReference type="Pfam" id="PF04190">
    <property type="entry name" value="GET4"/>
    <property type="match status" value="1"/>
</dbReference>
<evidence type="ECO:0000256" key="3">
    <source>
        <dbReference type="ARBA" id="ARBA00022448"/>
    </source>
</evidence>
<comment type="subcellular location">
    <subcellularLocation>
        <location evidence="1">Cytoplasm</location>
        <location evidence="1">Cytosol</location>
    </subcellularLocation>
</comment>
<dbReference type="Proteomes" id="UP000030765">
    <property type="component" value="Unassembled WGS sequence"/>
</dbReference>
<dbReference type="STRING" id="74873.A0A084WF24"/>
<dbReference type="GO" id="GO:0071818">
    <property type="term" value="C:BAT3 complex"/>
    <property type="evidence" value="ECO:0007669"/>
    <property type="project" value="TreeGrafter"/>
</dbReference>
<dbReference type="OMA" id="LMDMMGM"/>
<proteinExistence type="inferred from homology"/>
<protein>
    <submittedName>
        <fullName evidence="5">AGAP000119-PA-like protein</fullName>
    </submittedName>
</protein>
<dbReference type="PANTHER" id="PTHR12875">
    <property type="entry name" value="GOLGI TO ER TRAFFIC PROTEIN 4 HOMOLOG"/>
    <property type="match status" value="1"/>
</dbReference>
<dbReference type="GO" id="GO:0045048">
    <property type="term" value="P:protein insertion into ER membrane"/>
    <property type="evidence" value="ECO:0007669"/>
    <property type="project" value="InterPro"/>
</dbReference>
<dbReference type="AlphaFoldDB" id="A0A084WF24"/>
<dbReference type="VEuPathDB" id="VectorBase:ASIC017149"/>
<gene>
    <name evidence="5" type="ORF">ZHAS_00017149</name>
</gene>
<dbReference type="InterPro" id="IPR011990">
    <property type="entry name" value="TPR-like_helical_dom_sf"/>
</dbReference>
<evidence type="ECO:0000256" key="4">
    <source>
        <dbReference type="ARBA" id="ARBA00022490"/>
    </source>
</evidence>
<dbReference type="EnsemblMetazoa" id="ASIC017149-RA">
    <property type="protein sequence ID" value="ASIC017149-PA"/>
    <property type="gene ID" value="ASIC017149"/>
</dbReference>
<evidence type="ECO:0000313" key="7">
    <source>
        <dbReference type="Proteomes" id="UP000030765"/>
    </source>
</evidence>
<dbReference type="InterPro" id="IPR007317">
    <property type="entry name" value="GET4"/>
</dbReference>
<comment type="similarity">
    <text evidence="2">Belongs to the GET4 family.</text>
</comment>
<dbReference type="Gene3D" id="1.25.40.10">
    <property type="entry name" value="Tetratricopeptide repeat domain"/>
    <property type="match status" value="1"/>
</dbReference>
<evidence type="ECO:0000313" key="5">
    <source>
        <dbReference type="EMBL" id="KFB48818.1"/>
    </source>
</evidence>
<dbReference type="EMBL" id="KE525342">
    <property type="protein sequence ID" value="KFB48818.1"/>
    <property type="molecule type" value="Genomic_DNA"/>
</dbReference>
<keyword evidence="4" id="KW-0963">Cytoplasm</keyword>
<name>A0A084WF24_ANOSI</name>
<dbReference type="EMBL" id="ATLV01023287">
    <property type="status" value="NOT_ANNOTATED_CDS"/>
    <property type="molecule type" value="Genomic_DNA"/>
</dbReference>
<evidence type="ECO:0000256" key="2">
    <source>
        <dbReference type="ARBA" id="ARBA00005351"/>
    </source>
</evidence>
<evidence type="ECO:0000256" key="1">
    <source>
        <dbReference type="ARBA" id="ARBA00004514"/>
    </source>
</evidence>
<accession>A0A084WF24</accession>
<keyword evidence="7" id="KW-1185">Reference proteome</keyword>
<organism evidence="6 7">
    <name type="scientific">Anopheles sinensis</name>
    <name type="common">Mosquito</name>
    <dbReference type="NCBI Taxonomy" id="74873"/>
    <lineage>
        <taxon>Eukaryota</taxon>
        <taxon>Metazoa</taxon>
        <taxon>Ecdysozoa</taxon>
        <taxon>Arthropoda</taxon>
        <taxon>Hexapoda</taxon>
        <taxon>Insecta</taxon>
        <taxon>Pterygota</taxon>
        <taxon>Neoptera</taxon>
        <taxon>Endopterygota</taxon>
        <taxon>Diptera</taxon>
        <taxon>Nematocera</taxon>
        <taxon>Culicoidea</taxon>
        <taxon>Culicidae</taxon>
        <taxon>Anophelinae</taxon>
        <taxon>Anopheles</taxon>
    </lineage>
</organism>